<evidence type="ECO:0000256" key="4">
    <source>
        <dbReference type="SAM" id="MobiDB-lite"/>
    </source>
</evidence>
<keyword evidence="3" id="KW-0687">Ribonucleoprotein</keyword>
<dbReference type="Proteomes" id="UP001303046">
    <property type="component" value="Unassembled WGS sequence"/>
</dbReference>
<dbReference type="SUPFAM" id="SSF53137">
    <property type="entry name" value="Translational machinery components"/>
    <property type="match status" value="1"/>
</dbReference>
<dbReference type="InterPro" id="IPR036967">
    <property type="entry name" value="Ribosomal_uS11_sf"/>
</dbReference>
<protein>
    <recommendedName>
        <fullName evidence="5">C2H2-type domain-containing protein</fullName>
    </recommendedName>
</protein>
<evidence type="ECO:0000256" key="3">
    <source>
        <dbReference type="ARBA" id="ARBA00023274"/>
    </source>
</evidence>
<dbReference type="InterPro" id="IPR001971">
    <property type="entry name" value="Ribosomal_uS11"/>
</dbReference>
<evidence type="ECO:0000313" key="6">
    <source>
        <dbReference type="EMBL" id="KAK6754001.1"/>
    </source>
</evidence>
<evidence type="ECO:0000256" key="2">
    <source>
        <dbReference type="ARBA" id="ARBA00022980"/>
    </source>
</evidence>
<dbReference type="HAMAP" id="MF_01310">
    <property type="entry name" value="Ribosomal_uS11"/>
    <property type="match status" value="1"/>
</dbReference>
<proteinExistence type="inferred from homology"/>
<sequence>MAAQQLEDIGAIEEVDVGGYELVNVKHESAAVATPTRRHTTPGIRNRCPYGCGKMIALRTIDYHRTNGCRPGNSKDETFGDTSKKRYYCCGVCFMEFVTRASFHEHLSVEHDVHPEINELVFDNIVEFKRFVRWLELKGGAHFRHKSGSKRRQRGRGIFMACNRSGFVNSTNATGTDRDRVGPYRMGHTCTAYIHGTQHADGRVSIEMCGDHYGHDVRMRLPPIIKSIIAQRQMEGESNADIIDYLRQHFLPFAADNIYAQRACLVDNDELRTINVTATKKWEVEGIPTACEIWEEELLDLVGIVREGVPRVRELHEKTTEELAIEQNWPKPQVFTAKVRLKNGDFVPVEAVSELDRCARDDQYHEESPCLSPENPEGYESTEAPFQGSGPPSKKPMLSDTARRIEDSPEEYIDVDGVADVARLSSAASSGQGSDIPSRRNYVPKGTTISKEEVLQKLLYEIDSLRNLIIESSALSSAFSLQYLLLRLKALRPMVRQPMSSQTRANTLEFRDGRLPDNICQLDGELTGTGSYDVLSDDEDIVLSTGGSIEFNSYIWRRKMSAAVRKLASDFSRIFLGRASTAAPLFQSRPLMISTALHDSIRDAHRAGTKVSGAAKEVMEGTAGAGRFTTVSMHGIESRFPTAETMKTEFDGIPYCDLPIVYIKATKNNTLVTVMDKNNHVIIYTSCRLEGFKHARKKTTIAGQTTGVAAGQRLVRRGVRAVRVQVKGLGPGRMTCVKGLTVSGVQVVSITDHTALKELGPRPRKIRRV</sequence>
<name>A0ABR1DWX7_NECAM</name>
<comment type="similarity">
    <text evidence="1">Belongs to the universal ribosomal protein uS11 family.</text>
</comment>
<feature type="domain" description="C2H2-type" evidence="5">
    <location>
        <begin position="89"/>
        <end position="111"/>
    </location>
</feature>
<gene>
    <name evidence="6" type="primary">Necator_chrV.g17952</name>
    <name evidence="6" type="ORF">RB195_013162</name>
</gene>
<keyword evidence="7" id="KW-1185">Reference proteome</keyword>
<keyword evidence="2" id="KW-0689">Ribosomal protein</keyword>
<feature type="region of interest" description="Disordered" evidence="4">
    <location>
        <begin position="362"/>
        <end position="400"/>
    </location>
</feature>
<evidence type="ECO:0000259" key="5">
    <source>
        <dbReference type="PROSITE" id="PS00028"/>
    </source>
</evidence>
<dbReference type="InterPro" id="IPR052797">
    <property type="entry name" value="RegFact_GeneExpr_CellDeath"/>
</dbReference>
<evidence type="ECO:0000313" key="7">
    <source>
        <dbReference type="Proteomes" id="UP001303046"/>
    </source>
</evidence>
<dbReference type="PANTHER" id="PTHR33936">
    <property type="entry name" value="PROTEIN CBG17840"/>
    <property type="match status" value="1"/>
</dbReference>
<dbReference type="EMBL" id="JAVFWL010000005">
    <property type="protein sequence ID" value="KAK6754001.1"/>
    <property type="molecule type" value="Genomic_DNA"/>
</dbReference>
<organism evidence="6 7">
    <name type="scientific">Necator americanus</name>
    <name type="common">Human hookworm</name>
    <dbReference type="NCBI Taxonomy" id="51031"/>
    <lineage>
        <taxon>Eukaryota</taxon>
        <taxon>Metazoa</taxon>
        <taxon>Ecdysozoa</taxon>
        <taxon>Nematoda</taxon>
        <taxon>Chromadorea</taxon>
        <taxon>Rhabditida</taxon>
        <taxon>Rhabditina</taxon>
        <taxon>Rhabditomorpha</taxon>
        <taxon>Strongyloidea</taxon>
        <taxon>Ancylostomatidae</taxon>
        <taxon>Bunostominae</taxon>
        <taxon>Necator</taxon>
    </lineage>
</organism>
<comment type="caution">
    <text evidence="6">The sequence shown here is derived from an EMBL/GenBank/DDBJ whole genome shotgun (WGS) entry which is preliminary data.</text>
</comment>
<dbReference type="Gene3D" id="3.30.420.80">
    <property type="entry name" value="Ribosomal protein S11"/>
    <property type="match status" value="1"/>
</dbReference>
<accession>A0ABR1DWX7</accession>
<reference evidence="6 7" key="1">
    <citation type="submission" date="2023-08" db="EMBL/GenBank/DDBJ databases">
        <title>A Necator americanus chromosomal reference genome.</title>
        <authorList>
            <person name="Ilik V."/>
            <person name="Petrzelkova K.J."/>
            <person name="Pardy F."/>
            <person name="Fuh T."/>
            <person name="Niatou-Singa F.S."/>
            <person name="Gouil Q."/>
            <person name="Baker L."/>
            <person name="Ritchie M.E."/>
            <person name="Jex A.R."/>
            <person name="Gazzola D."/>
            <person name="Li H."/>
            <person name="Toshio Fujiwara R."/>
            <person name="Zhan B."/>
            <person name="Aroian R.V."/>
            <person name="Pafco B."/>
            <person name="Schwarz E.M."/>
        </authorList>
    </citation>
    <scope>NUCLEOTIDE SEQUENCE [LARGE SCALE GENOMIC DNA]</scope>
    <source>
        <strain evidence="6 7">Aroian</strain>
        <tissue evidence="6">Whole animal</tissue>
    </source>
</reference>
<dbReference type="InterPro" id="IPR013087">
    <property type="entry name" value="Znf_C2H2_type"/>
</dbReference>
<dbReference type="PANTHER" id="PTHR33936:SF3">
    <property type="entry name" value="C2H2-TYPE DOMAIN-CONTAINING PROTEIN"/>
    <property type="match status" value="1"/>
</dbReference>
<evidence type="ECO:0000256" key="1">
    <source>
        <dbReference type="ARBA" id="ARBA00006194"/>
    </source>
</evidence>
<dbReference type="PROSITE" id="PS00028">
    <property type="entry name" value="ZINC_FINGER_C2H2_1"/>
    <property type="match status" value="1"/>
</dbReference>
<dbReference type="Pfam" id="PF00411">
    <property type="entry name" value="Ribosomal_S11"/>
    <property type="match status" value="1"/>
</dbReference>